<evidence type="ECO:0000259" key="10">
    <source>
        <dbReference type="Pfam" id="PF00999"/>
    </source>
</evidence>
<name>A0ABY3MT16_9GAMM</name>
<proteinExistence type="predicted"/>
<dbReference type="PANTHER" id="PTHR32507:SF8">
    <property type="entry name" value="CNH1P"/>
    <property type="match status" value="1"/>
</dbReference>
<comment type="caution">
    <text evidence="11">The sequence shown here is derived from an EMBL/GenBank/DDBJ whole genome shotgun (WGS) entry which is preliminary data.</text>
</comment>
<feature type="transmembrane region" description="Helical" evidence="9">
    <location>
        <begin position="159"/>
        <end position="177"/>
    </location>
</feature>
<keyword evidence="6 9" id="KW-1133">Transmembrane helix</keyword>
<keyword evidence="4" id="KW-1003">Cell membrane</keyword>
<feature type="transmembrane region" description="Helical" evidence="9">
    <location>
        <begin position="308"/>
        <end position="331"/>
    </location>
</feature>
<dbReference type="RefSeq" id="WP_101344793.1">
    <property type="nucleotide sequence ID" value="NZ_PJAI02000029.1"/>
</dbReference>
<feature type="transmembrane region" description="Helical" evidence="9">
    <location>
        <begin position="119"/>
        <end position="139"/>
    </location>
</feature>
<feature type="domain" description="Cation/H+ exchanger transmembrane" evidence="10">
    <location>
        <begin position="14"/>
        <end position="401"/>
    </location>
</feature>
<keyword evidence="8 9" id="KW-0472">Membrane</keyword>
<evidence type="ECO:0000256" key="1">
    <source>
        <dbReference type="ARBA" id="ARBA00004651"/>
    </source>
</evidence>
<evidence type="ECO:0000256" key="7">
    <source>
        <dbReference type="ARBA" id="ARBA00023065"/>
    </source>
</evidence>
<keyword evidence="5 9" id="KW-0812">Transmembrane</keyword>
<evidence type="ECO:0000256" key="4">
    <source>
        <dbReference type="ARBA" id="ARBA00022475"/>
    </source>
</evidence>
<keyword evidence="2" id="KW-0813">Transport</keyword>
<sequence>MNEHIIILTVALLVLFYGYISKALTSINVSGPMLFAGVGLLLSPLGLNFSDVDIDAEFITVVVEIALVLVLFSDAALLDLKLLRQSWQVPTRLLLVGLPLTIIFGTVTAQFIFPEEPAIYMLLLALLLTPTDAALGKAVVTDPKVPKDVRASINVESGLNDGIIFPLVITVLVLIVSDFNHTEAENSYWLGYVLKQVGFGALVGAGVGYIGAKISIASLNKNWMVDSYQNLIPIALAILAFYLAENFHGNGFIAAFFAGLLVGNTSSHARDHIEDFAESEGELLILISFFLFGLAFVPQVIDYVTIKVVVYALLSLTVLRMLPVMISLIGAKLEGEKLDLSSLAFIAWFGPRGIASILYVLVVLHEVGEIPGFETIYATVMVTVFISIIAHGVTAQPFVNWYTKNHKDS</sequence>
<evidence type="ECO:0000256" key="3">
    <source>
        <dbReference type="ARBA" id="ARBA00022449"/>
    </source>
</evidence>
<dbReference type="InterPro" id="IPR038770">
    <property type="entry name" value="Na+/solute_symporter_sf"/>
</dbReference>
<dbReference type="PANTHER" id="PTHR32507">
    <property type="entry name" value="NA(+)/H(+) ANTIPORTER 1"/>
    <property type="match status" value="1"/>
</dbReference>
<dbReference type="EMBL" id="PJAI02000029">
    <property type="protein sequence ID" value="TYK64348.1"/>
    <property type="molecule type" value="Genomic_DNA"/>
</dbReference>
<keyword evidence="7" id="KW-0406">Ion transport</keyword>
<reference evidence="11 12" key="1">
    <citation type="submission" date="2019-08" db="EMBL/GenBank/DDBJ databases">
        <title>Microbe sample from Colwellia echini.</title>
        <authorList>
            <person name="Christiansen L."/>
            <person name="Pathiraja D."/>
            <person name="Schultz-Johansen M."/>
            <person name="Choi I.-G."/>
            <person name="Stougaard P."/>
        </authorList>
    </citation>
    <scope>NUCLEOTIDE SEQUENCE [LARGE SCALE GENOMIC DNA]</scope>
    <source>
        <strain evidence="11 12">A3</strain>
    </source>
</reference>
<keyword evidence="12" id="KW-1185">Reference proteome</keyword>
<feature type="transmembrane region" description="Helical" evidence="9">
    <location>
        <begin position="231"/>
        <end position="263"/>
    </location>
</feature>
<dbReference type="Proteomes" id="UP000815846">
    <property type="component" value="Unassembled WGS sequence"/>
</dbReference>
<dbReference type="Pfam" id="PF00999">
    <property type="entry name" value="Na_H_Exchanger"/>
    <property type="match status" value="1"/>
</dbReference>
<dbReference type="InterPro" id="IPR006153">
    <property type="entry name" value="Cation/H_exchanger_TM"/>
</dbReference>
<dbReference type="Gene3D" id="1.20.1530.20">
    <property type="match status" value="1"/>
</dbReference>
<comment type="subcellular location">
    <subcellularLocation>
        <location evidence="1">Cell membrane</location>
        <topology evidence="1">Multi-pass membrane protein</topology>
    </subcellularLocation>
</comment>
<evidence type="ECO:0000313" key="12">
    <source>
        <dbReference type="Proteomes" id="UP000815846"/>
    </source>
</evidence>
<feature type="transmembrane region" description="Helical" evidence="9">
    <location>
        <begin position="92"/>
        <end position="113"/>
    </location>
</feature>
<protein>
    <submittedName>
        <fullName evidence="11">Sodium:proton exchanger</fullName>
    </submittedName>
</protein>
<evidence type="ECO:0000256" key="2">
    <source>
        <dbReference type="ARBA" id="ARBA00022448"/>
    </source>
</evidence>
<evidence type="ECO:0000256" key="6">
    <source>
        <dbReference type="ARBA" id="ARBA00022989"/>
    </source>
</evidence>
<evidence type="ECO:0000313" key="11">
    <source>
        <dbReference type="EMBL" id="TYK64348.1"/>
    </source>
</evidence>
<feature type="transmembrane region" description="Helical" evidence="9">
    <location>
        <begin position="58"/>
        <end position="80"/>
    </location>
</feature>
<feature type="transmembrane region" description="Helical" evidence="9">
    <location>
        <begin position="343"/>
        <end position="364"/>
    </location>
</feature>
<gene>
    <name evidence="11" type="ORF">CWS31_016150</name>
</gene>
<feature type="transmembrane region" description="Helical" evidence="9">
    <location>
        <begin position="189"/>
        <end position="210"/>
    </location>
</feature>
<accession>A0ABY3MT16</accession>
<evidence type="ECO:0000256" key="5">
    <source>
        <dbReference type="ARBA" id="ARBA00022692"/>
    </source>
</evidence>
<feature type="transmembrane region" description="Helical" evidence="9">
    <location>
        <begin position="283"/>
        <end position="301"/>
    </location>
</feature>
<evidence type="ECO:0000256" key="8">
    <source>
        <dbReference type="ARBA" id="ARBA00023136"/>
    </source>
</evidence>
<keyword evidence="3" id="KW-0050">Antiport</keyword>
<feature type="transmembrane region" description="Helical" evidence="9">
    <location>
        <begin position="376"/>
        <end position="399"/>
    </location>
</feature>
<organism evidence="11 12">
    <name type="scientific">Colwellia echini</name>
    <dbReference type="NCBI Taxonomy" id="1982103"/>
    <lineage>
        <taxon>Bacteria</taxon>
        <taxon>Pseudomonadati</taxon>
        <taxon>Pseudomonadota</taxon>
        <taxon>Gammaproteobacteria</taxon>
        <taxon>Alteromonadales</taxon>
        <taxon>Colwelliaceae</taxon>
        <taxon>Colwellia</taxon>
    </lineage>
</organism>
<evidence type="ECO:0000256" key="9">
    <source>
        <dbReference type="SAM" id="Phobius"/>
    </source>
</evidence>